<dbReference type="Gene3D" id="3.30.70.20">
    <property type="match status" value="4"/>
</dbReference>
<evidence type="ECO:0000256" key="3">
    <source>
        <dbReference type="ARBA" id="ARBA00023002"/>
    </source>
</evidence>
<evidence type="ECO:0000313" key="8">
    <source>
        <dbReference type="Proteomes" id="UP000825886"/>
    </source>
</evidence>
<sequence length="713" mass="77270">MNRFVIANAQDCMGCKACEIACVISHNDNQYPASADAFLPRIKAFNTPELRSAVTCRHCEDAPCASVCPTQALVRKDNSIQLLKDKCIGCKTCVLACPFGAMSMVAEPTSPASLAHKCDLCIGRPEGQACVAACPTQALTLVSEQTLEAKRKAKQQAMAQRSATHWQRATPIMPTKSVNPLKQRQNWPRVEAKKKPIELRKTTFDEIYHGFSAEQTQDQASRCLSCGNHSICEWTCPLHNSIPHWISLAKQGRILEAVELSHQTSSLPEICGRVCPQDRLCEGACTLGKEFGAVTVGNIERYITDSAMAMGWKPDMSGVTPTGKRAAIIGAGPAGLACADVLARNGVEVTVFDRHPEIGGLLTFGIPPFKLDKKVLTHRRHLFSEMGIHFQLNTEVGKDIALSHIMEEYETLFLGVGTYRSMKAGLENEDAPGVYDALPFLIANTKRVMGLPDLEEEPYISMEGKRVVVLGGGDTAMDCLRTSLRQGAASVTCAYRRDESNMPGSKKEVKNSREEGAEFMFNVQPQKICLDEQGNVCGISLVRTEMGEADASKCIGCRTCEIACAVAHAGGADATIDKARFFPRLKVIKGAQVSVPVLCRQCENAPCASVCPHDALVRHHDSIQVIQSRCIGCKSCVIACPFGAIDVVVVSQGAAAKSEVHKCDLCVDVAASPSCVRVCPTSALTLVSNSELQQRSFKKQQQAARDNADIRLL</sequence>
<dbReference type="PANTHER" id="PTHR42783:SF1">
    <property type="entry name" value="OXIDOREDUCTASE AEGA-RELATED"/>
    <property type="match status" value="1"/>
</dbReference>
<dbReference type="InterPro" id="IPR017896">
    <property type="entry name" value="4Fe4S_Fe-S-bd"/>
</dbReference>
<dbReference type="InterPro" id="IPR009051">
    <property type="entry name" value="Helical_ferredxn"/>
</dbReference>
<dbReference type="InterPro" id="IPR023753">
    <property type="entry name" value="FAD/NAD-binding_dom"/>
</dbReference>
<keyword evidence="2" id="KW-0479">Metal-binding</keyword>
<gene>
    <name evidence="7" type="primary">aegA</name>
    <name evidence="7" type="ORF">K6K13_22940</name>
</gene>
<name>A0ABX9AL78_9ENTR</name>
<reference evidence="7 8" key="1">
    <citation type="submission" date="2021-08" db="EMBL/GenBank/DDBJ databases">
        <title>Culture and genomic analysis of Symbiopectobacterium purcellii sp. nov. gen. nov., isolated from the leafhopper Empoasca decipiens.</title>
        <authorList>
            <person name="Nadal-Jimenez P."/>
            <person name="Siozios S."/>
            <person name="Halliday N."/>
            <person name="Camara M."/>
            <person name="Hurst G.D.D."/>
        </authorList>
    </citation>
    <scope>NUCLEOTIDE SEQUENCE [LARGE SCALE GENOMIC DNA]</scope>
    <source>
        <strain evidence="7 8">SyEd1</strain>
    </source>
</reference>
<proteinExistence type="predicted"/>
<dbReference type="NCBIfam" id="TIGR01318">
    <property type="entry name" value="gltD_gamma_fam"/>
    <property type="match status" value="1"/>
</dbReference>
<accession>A0ABX9AL78</accession>
<dbReference type="Pfam" id="PF07992">
    <property type="entry name" value="Pyr_redox_2"/>
    <property type="match status" value="1"/>
</dbReference>
<evidence type="ECO:0000256" key="1">
    <source>
        <dbReference type="ARBA" id="ARBA00022485"/>
    </source>
</evidence>
<evidence type="ECO:0000256" key="5">
    <source>
        <dbReference type="ARBA" id="ARBA00023014"/>
    </source>
</evidence>
<evidence type="ECO:0000313" key="7">
    <source>
        <dbReference type="EMBL" id="QZN95923.1"/>
    </source>
</evidence>
<dbReference type="SUPFAM" id="SSF54862">
    <property type="entry name" value="4Fe-4S ferredoxins"/>
    <property type="match status" value="2"/>
</dbReference>
<feature type="domain" description="4Fe-4S ferredoxin-type" evidence="6">
    <location>
        <begin position="78"/>
        <end position="107"/>
    </location>
</feature>
<dbReference type="InterPro" id="IPR017900">
    <property type="entry name" value="4Fe4S_Fe_S_CS"/>
</dbReference>
<dbReference type="Pfam" id="PF14691">
    <property type="entry name" value="Fer4_20"/>
    <property type="match status" value="1"/>
</dbReference>
<keyword evidence="5" id="KW-0411">Iron-sulfur</keyword>
<dbReference type="InterPro" id="IPR028261">
    <property type="entry name" value="DPD_II"/>
</dbReference>
<feature type="domain" description="4Fe-4S ferredoxin-type" evidence="6">
    <location>
        <begin position="545"/>
        <end position="575"/>
    </location>
</feature>
<keyword evidence="8" id="KW-1185">Reference proteome</keyword>
<dbReference type="InterPro" id="IPR006006">
    <property type="entry name" value="GltD-like"/>
</dbReference>
<dbReference type="PROSITE" id="PS51379">
    <property type="entry name" value="4FE4S_FER_2"/>
    <property type="match status" value="4"/>
</dbReference>
<dbReference type="EMBL" id="CP081864">
    <property type="protein sequence ID" value="QZN95923.1"/>
    <property type="molecule type" value="Genomic_DNA"/>
</dbReference>
<dbReference type="Gene3D" id="1.10.1060.10">
    <property type="entry name" value="Alpha-helical ferredoxin"/>
    <property type="match status" value="1"/>
</dbReference>
<dbReference type="PRINTS" id="PR00419">
    <property type="entry name" value="ADXRDTASE"/>
</dbReference>
<feature type="domain" description="4Fe-4S ferredoxin-type" evidence="6">
    <location>
        <begin position="621"/>
        <end position="650"/>
    </location>
</feature>
<evidence type="ECO:0000259" key="6">
    <source>
        <dbReference type="PROSITE" id="PS51379"/>
    </source>
</evidence>
<protein>
    <submittedName>
        <fullName evidence="7">Formate-dependent uric acid utilization protein AegA</fullName>
    </submittedName>
</protein>
<keyword evidence="1" id="KW-0004">4Fe-4S</keyword>
<dbReference type="SUPFAM" id="SSF51971">
    <property type="entry name" value="Nucleotide-binding domain"/>
    <property type="match status" value="1"/>
</dbReference>
<dbReference type="PANTHER" id="PTHR42783">
    <property type="entry name" value="GLUTAMATE SYNTHASE [NADPH] SMALL CHAIN"/>
    <property type="match status" value="1"/>
</dbReference>
<keyword evidence="3" id="KW-0560">Oxidoreductase</keyword>
<evidence type="ECO:0000256" key="2">
    <source>
        <dbReference type="ARBA" id="ARBA00022723"/>
    </source>
</evidence>
<dbReference type="InterPro" id="IPR036188">
    <property type="entry name" value="FAD/NAD-bd_sf"/>
</dbReference>
<dbReference type="CDD" id="cd10554">
    <property type="entry name" value="HycB_like"/>
    <property type="match status" value="2"/>
</dbReference>
<dbReference type="NCBIfam" id="NF009408">
    <property type="entry name" value="PRK12769.1"/>
    <property type="match status" value="1"/>
</dbReference>
<dbReference type="PROSITE" id="PS00198">
    <property type="entry name" value="4FE4S_FER_1"/>
    <property type="match status" value="2"/>
</dbReference>
<organism evidence="7 8">
    <name type="scientific">Symbiopectobacterium purcellii</name>
    <dbReference type="NCBI Taxonomy" id="2871826"/>
    <lineage>
        <taxon>Bacteria</taxon>
        <taxon>Pseudomonadati</taxon>
        <taxon>Pseudomonadota</taxon>
        <taxon>Gammaproteobacteria</taxon>
        <taxon>Enterobacterales</taxon>
        <taxon>Enterobacteriaceae</taxon>
    </lineage>
</organism>
<evidence type="ECO:0000256" key="4">
    <source>
        <dbReference type="ARBA" id="ARBA00023004"/>
    </source>
</evidence>
<dbReference type="Gene3D" id="3.50.50.60">
    <property type="entry name" value="FAD/NAD(P)-binding domain"/>
    <property type="match status" value="2"/>
</dbReference>
<dbReference type="Pfam" id="PF12800">
    <property type="entry name" value="Fer4_4"/>
    <property type="match status" value="1"/>
</dbReference>
<dbReference type="Pfam" id="PF13247">
    <property type="entry name" value="Fer4_11"/>
    <property type="match status" value="2"/>
</dbReference>
<feature type="domain" description="4Fe-4S ferredoxin-type" evidence="6">
    <location>
        <begin position="111"/>
        <end position="144"/>
    </location>
</feature>
<dbReference type="Proteomes" id="UP000825886">
    <property type="component" value="Chromosome"/>
</dbReference>
<keyword evidence="4" id="KW-0408">Iron</keyword>